<evidence type="ECO:0000256" key="1">
    <source>
        <dbReference type="SAM" id="Phobius"/>
    </source>
</evidence>
<feature type="transmembrane region" description="Helical" evidence="1">
    <location>
        <begin position="111"/>
        <end position="135"/>
    </location>
</feature>
<sequence length="142" mass="15569">MRTRDVFSAMNRQQTLAWLLLASAGLASVLLGRWLLAGGGGQADVLAPAWWLLLVGAFLFLRRDGKVVADERDRAIQAHGARAGYAALALMLVVVSVLAEDHADFVAARGGAWMGSFLIWLVCLSLSVHAAVMLWRYRHDRR</sequence>
<dbReference type="AlphaFoldDB" id="A0A0S1B188"/>
<protein>
    <recommendedName>
        <fullName evidence="4">Transmembrane protein</fullName>
    </recommendedName>
</protein>
<keyword evidence="1" id="KW-0472">Membrane</keyword>
<evidence type="ECO:0000313" key="3">
    <source>
        <dbReference type="Proteomes" id="UP000061010"/>
    </source>
</evidence>
<keyword evidence="3" id="KW-1185">Reference proteome</keyword>
<name>A0A0S1B188_9GAMM</name>
<dbReference type="EMBL" id="CP012900">
    <property type="protein sequence ID" value="ALJ28790.1"/>
    <property type="molecule type" value="Genomic_DNA"/>
</dbReference>
<evidence type="ECO:0008006" key="4">
    <source>
        <dbReference type="Google" id="ProtNLM"/>
    </source>
</evidence>
<evidence type="ECO:0000313" key="2">
    <source>
        <dbReference type="EMBL" id="ALJ28790.1"/>
    </source>
</evidence>
<gene>
    <name evidence="2" type="ORF">AOT14_24250</name>
</gene>
<reference evidence="2 3" key="1">
    <citation type="journal article" date="2015" name="Genome Announc.">
        <title>Complete Genome Sequencing of Stenotrophomonas acidaminiphila ZAC14D2_NAIMI4_2, a Multidrug-Resistant Strain Isolated from Sediments of a Polluted River in Mexico, Uncovers New Antibiotic Resistance Genes and a Novel Class-II Lasso Peptide Biosynthesis Gene Cluster.</title>
        <authorList>
            <person name="Vinuesa P."/>
            <person name="Ochoa-Sanchez L.E."/>
        </authorList>
    </citation>
    <scope>NUCLEOTIDE SEQUENCE [LARGE SCALE GENOMIC DNA]</scope>
    <source>
        <strain evidence="2 3">ZAC14D2_NAIMI4_2</strain>
    </source>
</reference>
<keyword evidence="1" id="KW-1133">Transmembrane helix</keyword>
<dbReference type="KEGG" id="sacz:AOT14_24250"/>
<dbReference type="Proteomes" id="UP000061010">
    <property type="component" value="Chromosome"/>
</dbReference>
<dbReference type="InterPro" id="IPR019235">
    <property type="entry name" value="DUF2178_TM"/>
</dbReference>
<dbReference type="PATRIC" id="fig|128780.6.peg.2443"/>
<accession>A0A0S1B188</accession>
<dbReference type="Pfam" id="PF09946">
    <property type="entry name" value="DUF2178"/>
    <property type="match status" value="1"/>
</dbReference>
<feature type="transmembrane region" description="Helical" evidence="1">
    <location>
        <begin position="82"/>
        <end position="99"/>
    </location>
</feature>
<feature type="transmembrane region" description="Helical" evidence="1">
    <location>
        <begin position="42"/>
        <end position="61"/>
    </location>
</feature>
<keyword evidence="1" id="KW-0812">Transmembrane</keyword>
<organism evidence="2 3">
    <name type="scientific">Stenotrophomonas acidaminiphila</name>
    <dbReference type="NCBI Taxonomy" id="128780"/>
    <lineage>
        <taxon>Bacteria</taxon>
        <taxon>Pseudomonadati</taxon>
        <taxon>Pseudomonadota</taxon>
        <taxon>Gammaproteobacteria</taxon>
        <taxon>Lysobacterales</taxon>
        <taxon>Lysobacteraceae</taxon>
        <taxon>Stenotrophomonas</taxon>
    </lineage>
</organism>
<dbReference type="OrthoDB" id="6051865at2"/>
<proteinExistence type="predicted"/>